<dbReference type="SUPFAM" id="SSF56112">
    <property type="entry name" value="Protein kinase-like (PK-like)"/>
    <property type="match status" value="1"/>
</dbReference>
<comment type="caution">
    <text evidence="3">The sequence shown here is derived from an EMBL/GenBank/DDBJ whole genome shotgun (WGS) entry which is preliminary data.</text>
</comment>
<dbReference type="Proteomes" id="UP000615446">
    <property type="component" value="Unassembled WGS sequence"/>
</dbReference>
<dbReference type="PROSITE" id="PS50011">
    <property type="entry name" value="PROTEIN_KINASE_DOM"/>
    <property type="match status" value="1"/>
</dbReference>
<feature type="compositionally biased region" description="Low complexity" evidence="1">
    <location>
        <begin position="376"/>
        <end position="394"/>
    </location>
</feature>
<dbReference type="InterPro" id="IPR000719">
    <property type="entry name" value="Prot_kinase_dom"/>
</dbReference>
<organism evidence="3 4">
    <name type="scientific">Rhizophagus clarus</name>
    <dbReference type="NCBI Taxonomy" id="94130"/>
    <lineage>
        <taxon>Eukaryota</taxon>
        <taxon>Fungi</taxon>
        <taxon>Fungi incertae sedis</taxon>
        <taxon>Mucoromycota</taxon>
        <taxon>Glomeromycotina</taxon>
        <taxon>Glomeromycetes</taxon>
        <taxon>Glomerales</taxon>
        <taxon>Glomeraceae</taxon>
        <taxon>Rhizophagus</taxon>
    </lineage>
</organism>
<dbReference type="InterPro" id="IPR011009">
    <property type="entry name" value="Kinase-like_dom_sf"/>
</dbReference>
<keyword evidence="3" id="KW-0418">Kinase</keyword>
<dbReference type="GO" id="GO:0004672">
    <property type="term" value="F:protein kinase activity"/>
    <property type="evidence" value="ECO:0007669"/>
    <property type="project" value="InterPro"/>
</dbReference>
<dbReference type="EMBL" id="BLAL01000261">
    <property type="protein sequence ID" value="GES97777.1"/>
    <property type="molecule type" value="Genomic_DNA"/>
</dbReference>
<dbReference type="PRINTS" id="PR00109">
    <property type="entry name" value="TYRKINASE"/>
</dbReference>
<dbReference type="GO" id="GO:0005524">
    <property type="term" value="F:ATP binding"/>
    <property type="evidence" value="ECO:0007669"/>
    <property type="project" value="InterPro"/>
</dbReference>
<dbReference type="OrthoDB" id="2420086at2759"/>
<feature type="domain" description="Protein kinase" evidence="2">
    <location>
        <begin position="515"/>
        <end position="785"/>
    </location>
</feature>
<feature type="compositionally biased region" description="Low complexity" evidence="1">
    <location>
        <begin position="82"/>
        <end position="93"/>
    </location>
</feature>
<accession>A0A8H3R007</accession>
<feature type="region of interest" description="Disordered" evidence="1">
    <location>
        <begin position="361"/>
        <end position="426"/>
    </location>
</feature>
<evidence type="ECO:0000256" key="1">
    <source>
        <dbReference type="SAM" id="MobiDB-lite"/>
    </source>
</evidence>
<dbReference type="InterPro" id="IPR050167">
    <property type="entry name" value="Ser_Thr_protein_kinase"/>
</dbReference>
<dbReference type="Pfam" id="PF07714">
    <property type="entry name" value="PK_Tyr_Ser-Thr"/>
    <property type="match status" value="1"/>
</dbReference>
<dbReference type="AlphaFoldDB" id="A0A8H3R007"/>
<gene>
    <name evidence="3" type="ORF">RCL2_002435200</name>
</gene>
<name>A0A8H3R007_9GLOM</name>
<sequence>MHNMIKPKTSFDSLNVDSLSGQKTRFLLPTLRRYSSATNLHNENVNTPQILHRSLSSIFKKIPKTSNEKRENDTNSIDDDASSITSSDSSIYDDNNDTKSNNKLISIFSGAFNNNGNNNHNNKKKRYNFNEIIVSSEIIITTTDSKDLKDDDDDGCLSPSLTTYETHLQTPTHNYSFYYPSRSKSVPHLPKLSEEFSQISRHASVNERELPAIPDDKIVPPLPTITTTTTTATTLPITSKPLTITVSEISTSSNKNVSEVEIFRYSASTSPLISPKFKESLPTSSPPLSSNSSSLLPSSTPSPSSPSLPPLLIITTPVKRYDDDTVIITPIVTTPNTPTEILESWPFARFPLRSTFYSLSDLPPTPTPRTKNFTTSLKSISRSSSKSSSSSKSASRSHSKSSSRSKSLSRSQSKSSKSLSRSHSKGSLRRSKSEFFSSVLKKSYDPSICFYGLCEKCREPRTGILWCQSCYTSIFKRNFDNWTSGNDNIDEFIKKTQLNSNNICELLEWIPFEKFRDLHLIGEGGYSIVYSAKWIDGRILDLNEDGKWERTGENDVILKILYNSKEISQDYLNELESYHKSTPKLNHILRCYGISRDPFAKNIIMVMEYAKDGNLKNYLKNNFINFTWIKRISTLNYISNSLKSIHTAGLIHKDLHPGNVLIHEDYTFIGDLGLCTPKIQNNDSSKLYGVMPYVAPEILKGNQFTMKSDIYSFGMIMYEMITSLSPYHDYSSDEILLHDICDGIRPKIPEGIPNCYVELMTKCWSQNPEDRPNADYIVKIVEGWKKNISQLEEFNIAEQFRLNQSNNNNDIEKIQEVNYKSKALPKLCEILPTSSN</sequence>
<keyword evidence="3" id="KW-0808">Transferase</keyword>
<dbReference type="Gene3D" id="1.10.510.10">
    <property type="entry name" value="Transferase(Phosphotransferase) domain 1"/>
    <property type="match status" value="1"/>
</dbReference>
<feature type="region of interest" description="Disordered" evidence="1">
    <location>
        <begin position="277"/>
        <end position="310"/>
    </location>
</feature>
<evidence type="ECO:0000313" key="4">
    <source>
        <dbReference type="Proteomes" id="UP000615446"/>
    </source>
</evidence>
<dbReference type="GO" id="GO:0007165">
    <property type="term" value="P:signal transduction"/>
    <property type="evidence" value="ECO:0007669"/>
    <property type="project" value="TreeGrafter"/>
</dbReference>
<protein>
    <submittedName>
        <fullName evidence="3">Kinase-like domain-containing protein</fullName>
    </submittedName>
</protein>
<feature type="compositionally biased region" description="Low complexity" evidence="1">
    <location>
        <begin position="404"/>
        <end position="419"/>
    </location>
</feature>
<proteinExistence type="predicted"/>
<feature type="compositionally biased region" description="Low complexity" evidence="1">
    <location>
        <begin position="280"/>
        <end position="302"/>
    </location>
</feature>
<evidence type="ECO:0000259" key="2">
    <source>
        <dbReference type="PROSITE" id="PS50011"/>
    </source>
</evidence>
<dbReference type="PANTHER" id="PTHR23257">
    <property type="entry name" value="SERINE-THREONINE PROTEIN KINASE"/>
    <property type="match status" value="1"/>
</dbReference>
<evidence type="ECO:0000313" key="3">
    <source>
        <dbReference type="EMBL" id="GES97777.1"/>
    </source>
</evidence>
<dbReference type="GO" id="GO:0005737">
    <property type="term" value="C:cytoplasm"/>
    <property type="evidence" value="ECO:0007669"/>
    <property type="project" value="TreeGrafter"/>
</dbReference>
<reference evidence="3" key="1">
    <citation type="submission" date="2019-10" db="EMBL/GenBank/DDBJ databases">
        <title>Conservation and host-specific expression of non-tandemly repeated heterogenous ribosome RNA gene in arbuscular mycorrhizal fungi.</title>
        <authorList>
            <person name="Maeda T."/>
            <person name="Kobayashi Y."/>
            <person name="Nakagawa T."/>
            <person name="Ezawa T."/>
            <person name="Yamaguchi K."/>
            <person name="Bino T."/>
            <person name="Nishimoto Y."/>
            <person name="Shigenobu S."/>
            <person name="Kawaguchi M."/>
        </authorList>
    </citation>
    <scope>NUCLEOTIDE SEQUENCE</scope>
    <source>
        <strain evidence="3">HR1</strain>
    </source>
</reference>
<dbReference type="InterPro" id="IPR001245">
    <property type="entry name" value="Ser-Thr/Tyr_kinase_cat_dom"/>
</dbReference>
<feature type="region of interest" description="Disordered" evidence="1">
    <location>
        <begin position="62"/>
        <end position="96"/>
    </location>
</feature>